<keyword evidence="4 6" id="KW-0449">Lipoprotein</keyword>
<dbReference type="InterPro" id="IPR027417">
    <property type="entry name" value="P-loop_NTPase"/>
</dbReference>
<proteinExistence type="inferred from homology"/>
<dbReference type="GO" id="GO:0003924">
    <property type="term" value="F:GTPase activity"/>
    <property type="evidence" value="ECO:0007669"/>
    <property type="project" value="UniProtKB-UniRule"/>
</dbReference>
<comment type="similarity">
    <text evidence="1 6">Belongs to the small GTPase superfamily. Rab family.</text>
</comment>
<keyword evidence="6" id="KW-0472">Membrane</keyword>
<dbReference type="PANTHER" id="PTHR47981">
    <property type="entry name" value="RAB FAMILY"/>
    <property type="match status" value="1"/>
</dbReference>
<comment type="subcellular location">
    <subcellularLocation>
        <location evidence="6">Membrane</location>
        <topology evidence="6">Lipid-anchor</topology>
    </subcellularLocation>
</comment>
<dbReference type="SUPFAM" id="SSF52540">
    <property type="entry name" value="P-loop containing nucleoside triphosphate hydrolases"/>
    <property type="match status" value="1"/>
</dbReference>
<dbReference type="Gene3D" id="3.40.50.300">
    <property type="entry name" value="P-loop containing nucleotide triphosphate hydrolases"/>
    <property type="match status" value="1"/>
</dbReference>
<dbReference type="OrthoDB" id="245989at2759"/>
<reference evidence="7 8" key="1">
    <citation type="submission" date="2019-03" db="EMBL/GenBank/DDBJ databases">
        <title>Single cell metagenomics reveals metabolic interactions within the superorganism composed of flagellate Streblomastix strix and complex community of Bacteroidetes bacteria on its surface.</title>
        <authorList>
            <person name="Treitli S.C."/>
            <person name="Kolisko M."/>
            <person name="Husnik F."/>
            <person name="Keeling P."/>
            <person name="Hampl V."/>
        </authorList>
    </citation>
    <scope>NUCLEOTIDE SEQUENCE [LARGE SCALE GENOMIC DNA]</scope>
    <source>
        <strain evidence="7">ST1C</strain>
    </source>
</reference>
<dbReference type="SMART" id="SM00176">
    <property type="entry name" value="RAN"/>
    <property type="match status" value="1"/>
</dbReference>
<dbReference type="SMART" id="SM00173">
    <property type="entry name" value="RAS"/>
    <property type="match status" value="1"/>
</dbReference>
<evidence type="ECO:0000313" key="8">
    <source>
        <dbReference type="Proteomes" id="UP000324800"/>
    </source>
</evidence>
<dbReference type="EMBL" id="SNRW01005554">
    <property type="protein sequence ID" value="KAA6384832.1"/>
    <property type="molecule type" value="Genomic_DNA"/>
</dbReference>
<evidence type="ECO:0000313" key="7">
    <source>
        <dbReference type="EMBL" id="KAA6384832.1"/>
    </source>
</evidence>
<comment type="caution">
    <text evidence="7">The sequence shown here is derived from an EMBL/GenBank/DDBJ whole genome shotgun (WGS) entry which is preliminary data.</text>
</comment>
<dbReference type="PANTHER" id="PTHR47981:SF39">
    <property type="entry name" value="RAS-RELATED PROTEIN RAB"/>
    <property type="match status" value="1"/>
</dbReference>
<comment type="function">
    <text evidence="6">The small GTPases Rab are key regulators in vesicle trafficking.</text>
</comment>
<dbReference type="SMART" id="SM00174">
    <property type="entry name" value="RHO"/>
    <property type="match status" value="1"/>
</dbReference>
<dbReference type="Pfam" id="PF00071">
    <property type="entry name" value="Ras"/>
    <property type="match status" value="1"/>
</dbReference>
<accession>A0A5J4VQD9</accession>
<evidence type="ECO:0000256" key="2">
    <source>
        <dbReference type="ARBA" id="ARBA00022741"/>
    </source>
</evidence>
<gene>
    <name evidence="7" type="ORF">EZS28_019643</name>
</gene>
<dbReference type="GO" id="GO:0090385">
    <property type="term" value="P:phagosome-lysosome fusion"/>
    <property type="evidence" value="ECO:0007669"/>
    <property type="project" value="TreeGrafter"/>
</dbReference>
<dbReference type="NCBIfam" id="TIGR00231">
    <property type="entry name" value="small_GTP"/>
    <property type="match status" value="1"/>
</dbReference>
<dbReference type="GO" id="GO:0005764">
    <property type="term" value="C:lysosome"/>
    <property type="evidence" value="ECO:0007669"/>
    <property type="project" value="TreeGrafter"/>
</dbReference>
<dbReference type="PRINTS" id="PR00449">
    <property type="entry name" value="RASTRNSFRMNG"/>
</dbReference>
<dbReference type="FunFam" id="3.40.50.300:FF:000222">
    <property type="entry name" value="RAB32, member RAS oncogene family"/>
    <property type="match status" value="1"/>
</dbReference>
<dbReference type="GO" id="GO:0005525">
    <property type="term" value="F:GTP binding"/>
    <property type="evidence" value="ECO:0007669"/>
    <property type="project" value="UniProtKB-UniRule"/>
</dbReference>
<dbReference type="GO" id="GO:0016020">
    <property type="term" value="C:membrane"/>
    <property type="evidence" value="ECO:0007669"/>
    <property type="project" value="UniProtKB-SubCell"/>
</dbReference>
<dbReference type="InterPro" id="IPR001806">
    <property type="entry name" value="Small_GTPase"/>
</dbReference>
<dbReference type="SMART" id="SM00175">
    <property type="entry name" value="RAB"/>
    <property type="match status" value="1"/>
</dbReference>
<dbReference type="Proteomes" id="UP000324800">
    <property type="component" value="Unassembled WGS sequence"/>
</dbReference>
<dbReference type="PROSITE" id="PS51420">
    <property type="entry name" value="RHO"/>
    <property type="match status" value="1"/>
</dbReference>
<dbReference type="InterPro" id="IPR005225">
    <property type="entry name" value="Small_GTP-bd"/>
</dbReference>
<evidence type="ECO:0000256" key="5">
    <source>
        <dbReference type="ARBA" id="ARBA00023289"/>
    </source>
</evidence>
<keyword evidence="5 6" id="KW-0636">Prenylation</keyword>
<dbReference type="GO" id="GO:0005770">
    <property type="term" value="C:late endosome"/>
    <property type="evidence" value="ECO:0007669"/>
    <property type="project" value="TreeGrafter"/>
</dbReference>
<evidence type="ECO:0000256" key="3">
    <source>
        <dbReference type="ARBA" id="ARBA00023134"/>
    </source>
</evidence>
<dbReference type="PROSITE" id="PS51419">
    <property type="entry name" value="RAB"/>
    <property type="match status" value="1"/>
</dbReference>
<dbReference type="GO" id="GO:0045335">
    <property type="term" value="C:phagocytic vesicle"/>
    <property type="evidence" value="ECO:0007669"/>
    <property type="project" value="TreeGrafter"/>
</dbReference>
<organism evidence="7 8">
    <name type="scientific">Streblomastix strix</name>
    <dbReference type="NCBI Taxonomy" id="222440"/>
    <lineage>
        <taxon>Eukaryota</taxon>
        <taxon>Metamonada</taxon>
        <taxon>Preaxostyla</taxon>
        <taxon>Oxymonadida</taxon>
        <taxon>Streblomastigidae</taxon>
        <taxon>Streblomastix</taxon>
    </lineage>
</organism>
<protein>
    <recommendedName>
        <fullName evidence="6">Ras-related protein Rab</fullName>
    </recommendedName>
</protein>
<dbReference type="PROSITE" id="PS51421">
    <property type="entry name" value="RAS"/>
    <property type="match status" value="1"/>
</dbReference>
<keyword evidence="2 6" id="KW-0547">Nucleotide-binding</keyword>
<name>A0A5J4VQD9_9EUKA</name>
<dbReference type="GO" id="GO:0008333">
    <property type="term" value="P:endosome to lysosome transport"/>
    <property type="evidence" value="ECO:0007669"/>
    <property type="project" value="TreeGrafter"/>
</dbReference>
<evidence type="ECO:0000256" key="4">
    <source>
        <dbReference type="ARBA" id="ARBA00023288"/>
    </source>
</evidence>
<evidence type="ECO:0000256" key="6">
    <source>
        <dbReference type="RuleBase" id="RU367128"/>
    </source>
</evidence>
<dbReference type="GO" id="GO:0005802">
    <property type="term" value="C:trans-Golgi network"/>
    <property type="evidence" value="ECO:0007669"/>
    <property type="project" value="UniProtKB-UniRule"/>
</dbReference>
<evidence type="ECO:0000256" key="1">
    <source>
        <dbReference type="ARBA" id="ARBA00006270"/>
    </source>
</evidence>
<dbReference type="AlphaFoldDB" id="A0A5J4VQD9"/>
<sequence length="213" mass="24147">MADYDNDKQIEYLLKILVVGDRFSGKTSIIQRYVNDTFEDEYKATIGVDFAYKLIQISPQKLVRLQLWDIAGQQRYSDLTKIYYREALGALIVFDLTNEVSFNSVKLWKLGIDLNVHLPDANETPIPVILLANKCDLIQNAIESQQLDSFCRENGIMAWFQTSAKDNINLEESVTYLVKCILATESTSNIDQEGSDENTINIKESKSIGPCSC</sequence>
<dbReference type="InterPro" id="IPR030697">
    <property type="entry name" value="Rab29/Rab38/Rab32"/>
</dbReference>
<dbReference type="CDD" id="cd04107">
    <property type="entry name" value="Rab32_Rab38"/>
    <property type="match status" value="1"/>
</dbReference>
<keyword evidence="3 6" id="KW-0342">GTP-binding</keyword>